<dbReference type="AlphaFoldDB" id="A0A912LPI1"/>
<evidence type="ECO:0000256" key="3">
    <source>
        <dbReference type="ARBA" id="ARBA00022478"/>
    </source>
</evidence>
<name>A0A912LPI1_HAECO</name>
<dbReference type="Proteomes" id="UP000025227">
    <property type="component" value="Unplaced"/>
</dbReference>
<dbReference type="GO" id="GO:0006351">
    <property type="term" value="P:DNA-templated transcription"/>
    <property type="evidence" value="ECO:0007669"/>
    <property type="project" value="InterPro"/>
</dbReference>
<evidence type="ECO:0000256" key="2">
    <source>
        <dbReference type="ARBA" id="ARBA00009430"/>
    </source>
</evidence>
<feature type="region of interest" description="Disordered" evidence="6">
    <location>
        <begin position="1"/>
        <end position="20"/>
    </location>
</feature>
<comment type="subcellular location">
    <subcellularLocation>
        <location evidence="1">Nucleus</location>
        <location evidence="1">Nucleolus</location>
    </subcellularLocation>
</comment>
<proteinExistence type="inferred from homology"/>
<accession>A0A912LPI1</accession>
<comment type="similarity">
    <text evidence="2">Belongs to the eukaryotic RPA49/POLR1E RNA polymerase subunit family.</text>
</comment>
<protein>
    <submittedName>
        <fullName evidence="8">A49-like RNA polymerase I associated factor</fullName>
    </submittedName>
</protein>
<sequence>MLKAEAEKRRSEREKLKRKSAVGRSDQDIVACFSHNRVVDAAKVSFREHFAVDGRRGESVYTIETDVCEHVVEIGREVSSIDEGYDYAVAIVDRETGTTAYRPARLYNFQATYSSDVPQLIGEKRSAPVDYSASYDIKVEDWAKKRMDLTADFGSSKKMKIQEASIRRQINTETLDAMRKTAFASTSVLADAEDIKNEQISMVVKAESSVLPHAQPAELPRNIYPISTFVREEEVELLTAPAQEFLSSSKKELLEKGCPEVVVKMLPGSLNNDPLRAVAFTLLGCMTYMSYLFSQKSILKTEYDKIPFPSEFVQKVMADFVSAQWDRGHNGRMAARLAVLSNEKDKLIAHLLALALTLSSGCSIPITPWQNALKRSSKFLEKMLTGLGCDIVQCSVEEAARTESLRAARLLRPPSKGEPRMRRRRK</sequence>
<evidence type="ECO:0000313" key="8">
    <source>
        <dbReference type="WBParaSite" id="HCON_00005036-00001"/>
    </source>
</evidence>
<keyword evidence="3" id="KW-0240">DNA-directed RNA polymerase</keyword>
<evidence type="ECO:0000256" key="6">
    <source>
        <dbReference type="SAM" id="MobiDB-lite"/>
    </source>
</evidence>
<keyword evidence="5" id="KW-0539">Nucleus</keyword>
<keyword evidence="7" id="KW-1185">Reference proteome</keyword>
<dbReference type="WBParaSite" id="HCON_00005036-00001">
    <property type="protein sequence ID" value="HCON_00005036-00001"/>
    <property type="gene ID" value="HCON_00005036"/>
</dbReference>
<dbReference type="OrthoDB" id="5851809at2759"/>
<keyword evidence="4" id="KW-0804">Transcription</keyword>
<organism evidence="7 8">
    <name type="scientific">Haemonchus contortus</name>
    <name type="common">Barber pole worm</name>
    <dbReference type="NCBI Taxonomy" id="6289"/>
    <lineage>
        <taxon>Eukaryota</taxon>
        <taxon>Metazoa</taxon>
        <taxon>Ecdysozoa</taxon>
        <taxon>Nematoda</taxon>
        <taxon>Chromadorea</taxon>
        <taxon>Rhabditida</taxon>
        <taxon>Rhabditina</taxon>
        <taxon>Rhabditomorpha</taxon>
        <taxon>Strongyloidea</taxon>
        <taxon>Trichostrongylidae</taxon>
        <taxon>Haemonchus</taxon>
    </lineage>
</organism>
<evidence type="ECO:0000256" key="4">
    <source>
        <dbReference type="ARBA" id="ARBA00023163"/>
    </source>
</evidence>
<dbReference type="PANTHER" id="PTHR14440">
    <property type="entry name" value="DNA-DIRECTED RNA POLYMERASE I SUBUNIT RPA49"/>
    <property type="match status" value="1"/>
</dbReference>
<reference evidence="8" key="1">
    <citation type="submission" date="2022-10" db="UniProtKB">
        <authorList>
            <consortium name="WormBaseParasite"/>
        </authorList>
    </citation>
    <scope>IDENTIFICATION</scope>
    <source>
        <strain evidence="8">MHco3</strain>
    </source>
</reference>
<dbReference type="Pfam" id="PF06870">
    <property type="entry name" value="RNA_pol_I_A49"/>
    <property type="match status" value="1"/>
</dbReference>
<dbReference type="GO" id="GO:0003677">
    <property type="term" value="F:DNA binding"/>
    <property type="evidence" value="ECO:0007669"/>
    <property type="project" value="InterPro"/>
</dbReference>
<dbReference type="GO" id="GO:0005730">
    <property type="term" value="C:nucleolus"/>
    <property type="evidence" value="ECO:0007669"/>
    <property type="project" value="UniProtKB-SubCell"/>
</dbReference>
<feature type="compositionally biased region" description="Basic and acidic residues" evidence="6">
    <location>
        <begin position="1"/>
        <end position="15"/>
    </location>
</feature>
<dbReference type="GO" id="GO:0000428">
    <property type="term" value="C:DNA-directed RNA polymerase complex"/>
    <property type="evidence" value="ECO:0007669"/>
    <property type="project" value="UniProtKB-KW"/>
</dbReference>
<evidence type="ECO:0000313" key="7">
    <source>
        <dbReference type="Proteomes" id="UP000025227"/>
    </source>
</evidence>
<evidence type="ECO:0000256" key="5">
    <source>
        <dbReference type="ARBA" id="ARBA00023242"/>
    </source>
</evidence>
<evidence type="ECO:0000256" key="1">
    <source>
        <dbReference type="ARBA" id="ARBA00004604"/>
    </source>
</evidence>
<dbReference type="InterPro" id="IPR009668">
    <property type="entry name" value="RNA_pol-assoc_fac_A49-like"/>
</dbReference>